<dbReference type="EMBL" id="AGNL01034836">
    <property type="protein sequence ID" value="EJK55038.1"/>
    <property type="molecule type" value="Genomic_DNA"/>
</dbReference>
<evidence type="ECO:0000313" key="18">
    <source>
        <dbReference type="Proteomes" id="UP000266841"/>
    </source>
</evidence>
<dbReference type="eggNOG" id="ENOG502S3EU">
    <property type="taxonomic scope" value="Eukaryota"/>
</dbReference>
<accession>K0RMR4</accession>
<name>K0RMR4_THAOC</name>
<keyword evidence="8" id="KW-0812">Transmembrane</keyword>
<keyword evidence="9" id="KW-0809">Transit peptide</keyword>
<keyword evidence="13" id="KW-0437">Light-harvesting polypeptide</keyword>
<evidence type="ECO:0000256" key="9">
    <source>
        <dbReference type="ARBA" id="ARBA00022946"/>
    </source>
</evidence>
<evidence type="ECO:0000256" key="15">
    <source>
        <dbReference type="PIRSR" id="PIRSR601344-1"/>
    </source>
</evidence>
<keyword evidence="16" id="KW-0732">Signal</keyword>
<dbReference type="GO" id="GO:0009523">
    <property type="term" value="C:photosystem II"/>
    <property type="evidence" value="ECO:0007669"/>
    <property type="project" value="UniProtKB-KW"/>
</dbReference>
<dbReference type="SUPFAM" id="SSF103511">
    <property type="entry name" value="Chlorophyll a-b binding protein"/>
    <property type="match status" value="1"/>
</dbReference>
<feature type="binding site" description="axial binding residue" evidence="15">
    <location>
        <position position="70"/>
    </location>
    <ligand>
        <name>chlorophyll b</name>
        <dbReference type="ChEBI" id="CHEBI:61721"/>
        <label>1</label>
    </ligand>
    <ligandPart>
        <name>Mg</name>
        <dbReference type="ChEBI" id="CHEBI:25107"/>
    </ligandPart>
</feature>
<evidence type="ECO:0000256" key="13">
    <source>
        <dbReference type="ARBA" id="ARBA00023243"/>
    </source>
</evidence>
<feature type="binding site" evidence="15">
    <location>
        <position position="173"/>
    </location>
    <ligand>
        <name>chlorophyll a</name>
        <dbReference type="ChEBI" id="CHEBI:58416"/>
        <label>1</label>
    </ligand>
</feature>
<keyword evidence="5" id="KW-0150">Chloroplast</keyword>
<keyword evidence="6" id="KW-0602">Photosynthesis</keyword>
<feature type="signal peptide" evidence="16">
    <location>
        <begin position="1"/>
        <end position="15"/>
    </location>
</feature>
<keyword evidence="11" id="KW-0793">Thylakoid</keyword>
<evidence type="ECO:0000256" key="3">
    <source>
        <dbReference type="ARBA" id="ARBA00005933"/>
    </source>
</evidence>
<dbReference type="GO" id="GO:0030076">
    <property type="term" value="C:light-harvesting complex"/>
    <property type="evidence" value="ECO:0007669"/>
    <property type="project" value="UniProtKB-KW"/>
</dbReference>
<dbReference type="GO" id="GO:0009535">
    <property type="term" value="C:chloroplast thylakoid membrane"/>
    <property type="evidence" value="ECO:0007669"/>
    <property type="project" value="UniProtKB-SubCell"/>
</dbReference>
<dbReference type="OMA" id="LDFGWDT"/>
<dbReference type="OrthoDB" id="36814at2759"/>
<organism evidence="17 18">
    <name type="scientific">Thalassiosira oceanica</name>
    <name type="common">Marine diatom</name>
    <dbReference type="NCBI Taxonomy" id="159749"/>
    <lineage>
        <taxon>Eukaryota</taxon>
        <taxon>Sar</taxon>
        <taxon>Stramenopiles</taxon>
        <taxon>Ochrophyta</taxon>
        <taxon>Bacillariophyta</taxon>
        <taxon>Coscinodiscophyceae</taxon>
        <taxon>Thalassiosirophycidae</taxon>
        <taxon>Thalassiosirales</taxon>
        <taxon>Thalassiosiraceae</taxon>
        <taxon>Thalassiosira</taxon>
    </lineage>
</organism>
<protein>
    <submittedName>
        <fullName evidence="17">Uncharacterized protein</fullName>
    </submittedName>
</protein>
<keyword evidence="7" id="KW-0934">Plastid</keyword>
<keyword evidence="12" id="KW-0472">Membrane</keyword>
<dbReference type="InterPro" id="IPR001344">
    <property type="entry name" value="Chloro_AB-bd_pln"/>
</dbReference>
<reference evidence="17 18" key="1">
    <citation type="journal article" date="2012" name="Genome Biol.">
        <title>Genome and low-iron response of an oceanic diatom adapted to chronic iron limitation.</title>
        <authorList>
            <person name="Lommer M."/>
            <person name="Specht M."/>
            <person name="Roy A.S."/>
            <person name="Kraemer L."/>
            <person name="Andreson R."/>
            <person name="Gutowska M.A."/>
            <person name="Wolf J."/>
            <person name="Bergner S.V."/>
            <person name="Schilhabel M.B."/>
            <person name="Klostermeier U.C."/>
            <person name="Beiko R.G."/>
            <person name="Rosenstiel P."/>
            <person name="Hippler M."/>
            <person name="Laroche J."/>
        </authorList>
    </citation>
    <scope>NUCLEOTIDE SEQUENCE [LARGE SCALE GENOMIC DNA]</scope>
    <source>
        <strain evidence="17 18">CCMP1005</strain>
    </source>
</reference>
<keyword evidence="14" id="KW-0604">Photosystem II</keyword>
<comment type="caution">
    <text evidence="17">The sequence shown here is derived from an EMBL/GenBank/DDBJ whole genome shotgun (WGS) entry which is preliminary data.</text>
</comment>
<feature type="binding site" description="axial binding residue" evidence="15">
    <location>
        <position position="176"/>
    </location>
    <ligand>
        <name>chlorophyll b</name>
        <dbReference type="ChEBI" id="CHEBI:61721"/>
        <label>3</label>
    </ligand>
    <ligandPart>
        <name>Mg</name>
        <dbReference type="ChEBI" id="CHEBI:25107"/>
    </ligandPart>
</feature>
<evidence type="ECO:0000256" key="2">
    <source>
        <dbReference type="ARBA" id="ARBA00004334"/>
    </source>
</evidence>
<sequence length="203" mass="21322">MKSVAALALIGSAAAFAPAQTGKASTQLNAFESELGAQPPLGFFDPLGLLDDADQERFDRLRYVEIKHGRISMLAFLGNIITRAGVHLGGSIDQAGDSFDSFPNGWAAINGPDAIPGAGLAQMVALVGALELGVMKDIEGTGNEFVGDFRNGSLDFGWDTFDEETKLSKRAIELNNGRAAMMGILGLMVHEQLGGELPIVGAM</sequence>
<feature type="binding site" evidence="15">
    <location>
        <position position="68"/>
    </location>
    <ligand>
        <name>chlorophyll a</name>
        <dbReference type="ChEBI" id="CHEBI:58416"/>
        <label>1</label>
    </ligand>
</feature>
<dbReference type="Pfam" id="PF00504">
    <property type="entry name" value="Chloroa_b-bind"/>
    <property type="match status" value="1"/>
</dbReference>
<evidence type="ECO:0000256" key="16">
    <source>
        <dbReference type="SAM" id="SignalP"/>
    </source>
</evidence>
<evidence type="ECO:0000256" key="11">
    <source>
        <dbReference type="ARBA" id="ARBA00023078"/>
    </source>
</evidence>
<evidence type="ECO:0000256" key="14">
    <source>
        <dbReference type="ARBA" id="ARBA00023276"/>
    </source>
</evidence>
<comment type="similarity">
    <text evidence="3">Belongs to the fucoxanthin chlorophyll protein family.</text>
</comment>
<feature type="binding site" description="axial binding residue" evidence="15">
    <location>
        <position position="131"/>
    </location>
    <ligand>
        <name>chlorophyll b</name>
        <dbReference type="ChEBI" id="CHEBI:61721"/>
        <label>1</label>
    </ligand>
    <ligandPart>
        <name>Mg</name>
        <dbReference type="ChEBI" id="CHEBI:25107"/>
    </ligandPart>
</feature>
<comment type="function">
    <text evidence="1">The light-harvesting complex (LHC) functions as a light receptor, it captures and delivers excitation energy to photosystems with which it is closely associated. Energy is transferred from the carotenoid and chlorophyll C (or B) to chlorophyll A and the photosynthetic reaction centers where it is used to synthesize ATP and reducing power.</text>
</comment>
<dbReference type="Gene3D" id="1.10.3460.10">
    <property type="entry name" value="Chlorophyll a/b binding protein domain"/>
    <property type="match status" value="1"/>
</dbReference>
<evidence type="ECO:0000256" key="5">
    <source>
        <dbReference type="ARBA" id="ARBA00022528"/>
    </source>
</evidence>
<evidence type="ECO:0000256" key="6">
    <source>
        <dbReference type="ARBA" id="ARBA00022531"/>
    </source>
</evidence>
<dbReference type="AlphaFoldDB" id="K0RMR4"/>
<feature type="binding site" evidence="15">
    <location>
        <position position="178"/>
    </location>
    <ligand>
        <name>chlorophyll a</name>
        <dbReference type="ChEBI" id="CHEBI:58416"/>
        <label>1</label>
    </ligand>
</feature>
<dbReference type="FunFam" id="1.10.3460.10:FF:000011">
    <property type="entry name" value="Fucoxanthin chlorophyll a/c protein 8"/>
    <property type="match status" value="1"/>
</dbReference>
<evidence type="ECO:0000256" key="10">
    <source>
        <dbReference type="ARBA" id="ARBA00022991"/>
    </source>
</evidence>
<gene>
    <name evidence="17" type="ORF">THAOC_25270</name>
</gene>
<keyword evidence="18" id="KW-1185">Reference proteome</keyword>
<proteinExistence type="inferred from homology"/>
<keyword evidence="4 15" id="KW-0148">Chlorophyll</keyword>
<evidence type="ECO:0000256" key="8">
    <source>
        <dbReference type="ARBA" id="ARBA00022692"/>
    </source>
</evidence>
<keyword evidence="10" id="KW-0157">Chromophore</keyword>
<dbReference type="GO" id="GO:0009765">
    <property type="term" value="P:photosynthesis, light harvesting"/>
    <property type="evidence" value="ECO:0007669"/>
    <property type="project" value="InterPro"/>
</dbReference>
<dbReference type="GO" id="GO:0016168">
    <property type="term" value="F:chlorophyll binding"/>
    <property type="evidence" value="ECO:0007669"/>
    <property type="project" value="UniProtKB-KW"/>
</dbReference>
<comment type="subcellular location">
    <subcellularLocation>
        <location evidence="2">Plastid</location>
        <location evidence="2">Chloroplast thylakoid membrane</location>
    </subcellularLocation>
</comment>
<evidence type="ECO:0000256" key="1">
    <source>
        <dbReference type="ARBA" id="ARBA00004022"/>
    </source>
</evidence>
<evidence type="ECO:0000313" key="17">
    <source>
        <dbReference type="EMBL" id="EJK55038.1"/>
    </source>
</evidence>
<evidence type="ECO:0000256" key="4">
    <source>
        <dbReference type="ARBA" id="ARBA00022494"/>
    </source>
</evidence>
<dbReference type="PANTHER" id="PTHR21649">
    <property type="entry name" value="CHLOROPHYLL A/B BINDING PROTEIN"/>
    <property type="match status" value="1"/>
</dbReference>
<evidence type="ECO:0000256" key="12">
    <source>
        <dbReference type="ARBA" id="ARBA00023136"/>
    </source>
</evidence>
<dbReference type="InterPro" id="IPR022796">
    <property type="entry name" value="Chloroa_b-bind"/>
</dbReference>
<feature type="binding site" evidence="15">
    <location>
        <position position="65"/>
    </location>
    <ligand>
        <name>chlorophyll a</name>
        <dbReference type="ChEBI" id="CHEBI:58416"/>
        <label>1</label>
    </ligand>
</feature>
<dbReference type="Proteomes" id="UP000266841">
    <property type="component" value="Unassembled WGS sequence"/>
</dbReference>
<feature type="chain" id="PRO_5012565152" evidence="16">
    <location>
        <begin position="16"/>
        <end position="203"/>
    </location>
</feature>
<evidence type="ECO:0000256" key="7">
    <source>
        <dbReference type="ARBA" id="ARBA00022640"/>
    </source>
</evidence>